<sequence length="264" mass="29467">MSLRRQVRFWRTPALPGLELRRARYARQTFARHTHPVWSLGLVLEGQTHFELGEACWQAGAGDLVLIPPQAVHDCNPQGEAPLGYWMFYLDPVWLPGLTARSPCQVVWSQPEAFAALRALATRLPGLLQRGESLDEWRQGWLAQMAEVLACWPAQSPSADRTPSPWLARAQALLCQPQELSLTHLSQALGLSPSYLNRRFGAELGLPPHRYQLQQRIELAKTALRAGAPIVQVAVELGFSDQSHFTRHFTAIVGATPAQYQKGL</sequence>
<keyword evidence="7" id="KW-1185">Reference proteome</keyword>
<evidence type="ECO:0000256" key="3">
    <source>
        <dbReference type="ARBA" id="ARBA00023159"/>
    </source>
</evidence>
<dbReference type="Gene3D" id="2.60.120.10">
    <property type="entry name" value="Jelly Rolls"/>
    <property type="match status" value="1"/>
</dbReference>
<dbReference type="Pfam" id="PF02311">
    <property type="entry name" value="AraC_binding"/>
    <property type="match status" value="1"/>
</dbReference>
<gene>
    <name evidence="6" type="ORF">GCM10023095_13680</name>
</gene>
<evidence type="ECO:0000256" key="1">
    <source>
        <dbReference type="ARBA" id="ARBA00023015"/>
    </source>
</evidence>
<name>A0ABP8Q401_9GAMM</name>
<evidence type="ECO:0000259" key="5">
    <source>
        <dbReference type="PROSITE" id="PS01124"/>
    </source>
</evidence>
<dbReference type="InterPro" id="IPR050204">
    <property type="entry name" value="AraC_XylS_family_regulators"/>
</dbReference>
<dbReference type="SMART" id="SM00342">
    <property type="entry name" value="HTH_ARAC"/>
    <property type="match status" value="1"/>
</dbReference>
<keyword evidence="4" id="KW-0804">Transcription</keyword>
<evidence type="ECO:0000313" key="7">
    <source>
        <dbReference type="Proteomes" id="UP001501321"/>
    </source>
</evidence>
<dbReference type="Gene3D" id="1.10.10.60">
    <property type="entry name" value="Homeodomain-like"/>
    <property type="match status" value="2"/>
</dbReference>
<protein>
    <submittedName>
        <fullName evidence="6">AraC family transcriptional regulator</fullName>
    </submittedName>
</protein>
<dbReference type="SUPFAM" id="SSF51215">
    <property type="entry name" value="Regulatory protein AraC"/>
    <property type="match status" value="1"/>
</dbReference>
<dbReference type="PANTHER" id="PTHR46796">
    <property type="entry name" value="HTH-TYPE TRANSCRIPTIONAL ACTIVATOR RHAS-RELATED"/>
    <property type="match status" value="1"/>
</dbReference>
<dbReference type="InterPro" id="IPR018060">
    <property type="entry name" value="HTH_AraC"/>
</dbReference>
<dbReference type="InterPro" id="IPR014710">
    <property type="entry name" value="RmlC-like_jellyroll"/>
</dbReference>
<keyword evidence="3" id="KW-0010">Activator</keyword>
<organism evidence="6 7">
    <name type="scientific">Pseudaeromonas paramecii</name>
    <dbReference type="NCBI Taxonomy" id="2138166"/>
    <lineage>
        <taxon>Bacteria</taxon>
        <taxon>Pseudomonadati</taxon>
        <taxon>Pseudomonadota</taxon>
        <taxon>Gammaproteobacteria</taxon>
        <taxon>Aeromonadales</taxon>
        <taxon>Aeromonadaceae</taxon>
        <taxon>Pseudaeromonas</taxon>
    </lineage>
</organism>
<dbReference type="InterPro" id="IPR020449">
    <property type="entry name" value="Tscrpt_reg_AraC-type_HTH"/>
</dbReference>
<reference evidence="7" key="1">
    <citation type="journal article" date="2019" name="Int. J. Syst. Evol. Microbiol.">
        <title>The Global Catalogue of Microorganisms (GCM) 10K type strain sequencing project: providing services to taxonomists for standard genome sequencing and annotation.</title>
        <authorList>
            <consortium name="The Broad Institute Genomics Platform"/>
            <consortium name="The Broad Institute Genome Sequencing Center for Infectious Disease"/>
            <person name="Wu L."/>
            <person name="Ma J."/>
        </authorList>
    </citation>
    <scope>NUCLEOTIDE SEQUENCE [LARGE SCALE GENOMIC DNA]</scope>
    <source>
        <strain evidence="7">JCM 32226</strain>
    </source>
</reference>
<dbReference type="PRINTS" id="PR00032">
    <property type="entry name" value="HTHARAC"/>
</dbReference>
<dbReference type="Proteomes" id="UP001501321">
    <property type="component" value="Unassembled WGS sequence"/>
</dbReference>
<comment type="caution">
    <text evidence="6">The sequence shown here is derived from an EMBL/GenBank/DDBJ whole genome shotgun (WGS) entry which is preliminary data.</text>
</comment>
<dbReference type="RefSeq" id="WP_345011365.1">
    <property type="nucleotide sequence ID" value="NZ_BAABFC010000009.1"/>
</dbReference>
<evidence type="ECO:0000256" key="2">
    <source>
        <dbReference type="ARBA" id="ARBA00023125"/>
    </source>
</evidence>
<dbReference type="InterPro" id="IPR003313">
    <property type="entry name" value="AraC-bd"/>
</dbReference>
<dbReference type="InterPro" id="IPR009057">
    <property type="entry name" value="Homeodomain-like_sf"/>
</dbReference>
<dbReference type="PROSITE" id="PS01124">
    <property type="entry name" value="HTH_ARAC_FAMILY_2"/>
    <property type="match status" value="1"/>
</dbReference>
<dbReference type="InterPro" id="IPR037923">
    <property type="entry name" value="HTH-like"/>
</dbReference>
<proteinExistence type="predicted"/>
<evidence type="ECO:0000313" key="6">
    <source>
        <dbReference type="EMBL" id="GAA4497305.1"/>
    </source>
</evidence>
<dbReference type="PROSITE" id="PS00041">
    <property type="entry name" value="HTH_ARAC_FAMILY_1"/>
    <property type="match status" value="1"/>
</dbReference>
<dbReference type="EMBL" id="BAABFC010000009">
    <property type="protein sequence ID" value="GAA4497305.1"/>
    <property type="molecule type" value="Genomic_DNA"/>
</dbReference>
<accession>A0ABP8Q401</accession>
<evidence type="ECO:0000256" key="4">
    <source>
        <dbReference type="ARBA" id="ARBA00023163"/>
    </source>
</evidence>
<feature type="domain" description="HTH araC/xylS-type" evidence="5">
    <location>
        <begin position="178"/>
        <end position="263"/>
    </location>
</feature>
<dbReference type="SUPFAM" id="SSF46689">
    <property type="entry name" value="Homeodomain-like"/>
    <property type="match status" value="2"/>
</dbReference>
<keyword evidence="1" id="KW-0805">Transcription regulation</keyword>
<dbReference type="Pfam" id="PF12833">
    <property type="entry name" value="HTH_18"/>
    <property type="match status" value="1"/>
</dbReference>
<dbReference type="InterPro" id="IPR018062">
    <property type="entry name" value="HTH_AraC-typ_CS"/>
</dbReference>
<keyword evidence="2" id="KW-0238">DNA-binding</keyword>